<evidence type="ECO:0000313" key="2">
    <source>
        <dbReference type="EMBL" id="MFC7292672.1"/>
    </source>
</evidence>
<dbReference type="Proteomes" id="UP001596492">
    <property type="component" value="Unassembled WGS sequence"/>
</dbReference>
<keyword evidence="1" id="KW-0472">Membrane</keyword>
<sequence>MSKHISGLFAGLIFGLGLTISQMTNPEKVISFLDIFGEWDPSLAFVMGGAVITSFIGYRLVWRRKTPLFDTQFQIPKNTSIDPKLAIGATLFGIGWGLVGLCPGPAIAGLLIGGKNILIFLAAMIAGMVVFEIYNRSAIR</sequence>
<feature type="transmembrane region" description="Helical" evidence="1">
    <location>
        <begin position="42"/>
        <end position="61"/>
    </location>
</feature>
<accession>A0ABW2INN6</accession>
<dbReference type="InterPro" id="IPR046513">
    <property type="entry name" value="DUF6691"/>
</dbReference>
<feature type="transmembrane region" description="Helical" evidence="1">
    <location>
        <begin position="85"/>
        <end position="111"/>
    </location>
</feature>
<keyword evidence="1" id="KW-1133">Transmembrane helix</keyword>
<keyword evidence="1" id="KW-0812">Transmembrane</keyword>
<gene>
    <name evidence="2" type="ORF">ACFQS8_13655</name>
</gene>
<evidence type="ECO:0000256" key="1">
    <source>
        <dbReference type="SAM" id="Phobius"/>
    </source>
</evidence>
<keyword evidence="3" id="KW-1185">Reference proteome</keyword>
<protein>
    <submittedName>
        <fullName evidence="2">DUF6691 family protein</fullName>
    </submittedName>
</protein>
<comment type="caution">
    <text evidence="2">The sequence shown here is derived from an EMBL/GenBank/DDBJ whole genome shotgun (WGS) entry which is preliminary data.</text>
</comment>
<proteinExistence type="predicted"/>
<reference evidence="3" key="1">
    <citation type="journal article" date="2019" name="Int. J. Syst. Evol. Microbiol.">
        <title>The Global Catalogue of Microorganisms (GCM) 10K type strain sequencing project: providing services to taxonomists for standard genome sequencing and annotation.</title>
        <authorList>
            <consortium name="The Broad Institute Genomics Platform"/>
            <consortium name="The Broad Institute Genome Sequencing Center for Infectious Disease"/>
            <person name="Wu L."/>
            <person name="Ma J."/>
        </authorList>
    </citation>
    <scope>NUCLEOTIDE SEQUENCE [LARGE SCALE GENOMIC DNA]</scope>
    <source>
        <strain evidence="3">CCUG 51308</strain>
    </source>
</reference>
<dbReference type="Pfam" id="PF20398">
    <property type="entry name" value="DUF6691"/>
    <property type="match status" value="1"/>
</dbReference>
<name>A0ABW2INN6_9PROT</name>
<feature type="transmembrane region" description="Helical" evidence="1">
    <location>
        <begin position="117"/>
        <end position="134"/>
    </location>
</feature>
<dbReference type="RefSeq" id="WP_382168291.1">
    <property type="nucleotide sequence ID" value="NZ_JBHTBR010000005.1"/>
</dbReference>
<evidence type="ECO:0000313" key="3">
    <source>
        <dbReference type="Proteomes" id="UP001596492"/>
    </source>
</evidence>
<organism evidence="2 3">
    <name type="scientific">Hirschia litorea</name>
    <dbReference type="NCBI Taxonomy" id="1199156"/>
    <lineage>
        <taxon>Bacteria</taxon>
        <taxon>Pseudomonadati</taxon>
        <taxon>Pseudomonadota</taxon>
        <taxon>Alphaproteobacteria</taxon>
        <taxon>Hyphomonadales</taxon>
        <taxon>Hyphomonadaceae</taxon>
        <taxon>Hirschia</taxon>
    </lineage>
</organism>
<dbReference type="EMBL" id="JBHTBR010000005">
    <property type="protein sequence ID" value="MFC7292672.1"/>
    <property type="molecule type" value="Genomic_DNA"/>
</dbReference>